<evidence type="ECO:0000313" key="1">
    <source>
        <dbReference type="EMBL" id="KAK3798927.1"/>
    </source>
</evidence>
<proteinExistence type="predicted"/>
<gene>
    <name evidence="1" type="ORF">RRG08_035556</name>
</gene>
<comment type="caution">
    <text evidence="1">The sequence shown here is derived from an EMBL/GenBank/DDBJ whole genome shotgun (WGS) entry which is preliminary data.</text>
</comment>
<accession>A0AAE1B5E1</accession>
<protein>
    <submittedName>
        <fullName evidence="1">Uncharacterized protein</fullName>
    </submittedName>
</protein>
<name>A0AAE1B5E1_9GAST</name>
<organism evidence="1 2">
    <name type="scientific">Elysia crispata</name>
    <name type="common">lettuce slug</name>
    <dbReference type="NCBI Taxonomy" id="231223"/>
    <lineage>
        <taxon>Eukaryota</taxon>
        <taxon>Metazoa</taxon>
        <taxon>Spiralia</taxon>
        <taxon>Lophotrochozoa</taxon>
        <taxon>Mollusca</taxon>
        <taxon>Gastropoda</taxon>
        <taxon>Heterobranchia</taxon>
        <taxon>Euthyneura</taxon>
        <taxon>Panpulmonata</taxon>
        <taxon>Sacoglossa</taxon>
        <taxon>Placobranchoidea</taxon>
        <taxon>Plakobranchidae</taxon>
        <taxon>Elysia</taxon>
    </lineage>
</organism>
<dbReference type="Proteomes" id="UP001283361">
    <property type="component" value="Unassembled WGS sequence"/>
</dbReference>
<dbReference type="EMBL" id="JAWDGP010000612">
    <property type="protein sequence ID" value="KAK3798927.1"/>
    <property type="molecule type" value="Genomic_DNA"/>
</dbReference>
<dbReference type="AlphaFoldDB" id="A0AAE1B5E1"/>
<sequence>MDITTQEDHKIYFCGGEVKQMNGIEFLVHKNFVNTNMDCRPIYSKPFTIRLKIVPFNITVIQVRAPIMGAHLLQVNEVGETRLKHDWDAPRIVVLVACALKLTLNIPLLEMRV</sequence>
<reference evidence="1" key="1">
    <citation type="journal article" date="2023" name="G3 (Bethesda)">
        <title>A reference genome for the long-term kleptoplast-retaining sea slug Elysia crispata morphotype clarki.</title>
        <authorList>
            <person name="Eastman K.E."/>
            <person name="Pendleton A.L."/>
            <person name="Shaikh M.A."/>
            <person name="Suttiyut T."/>
            <person name="Ogas R."/>
            <person name="Tomko P."/>
            <person name="Gavelis G."/>
            <person name="Widhalm J.R."/>
            <person name="Wisecaver J.H."/>
        </authorList>
    </citation>
    <scope>NUCLEOTIDE SEQUENCE</scope>
    <source>
        <strain evidence="1">ECLA1</strain>
    </source>
</reference>
<keyword evidence="2" id="KW-1185">Reference proteome</keyword>
<evidence type="ECO:0000313" key="2">
    <source>
        <dbReference type="Proteomes" id="UP001283361"/>
    </source>
</evidence>